<reference evidence="1" key="1">
    <citation type="submission" date="2022-10" db="EMBL/GenBank/DDBJ databases">
        <authorList>
            <person name="Botero Cardona J."/>
        </authorList>
    </citation>
    <scope>NUCLEOTIDE SEQUENCE</scope>
    <source>
        <strain evidence="1">R-83534</strain>
    </source>
</reference>
<proteinExistence type="predicted"/>
<sequence length="684" mass="76558">MSKAVVIGAVVVVGVGVVGGGGYYYASQQAEKKFQEKIELIKSSFPGVAITYADHHINVFSQETTIDKVVLKDKGNTVYTADKVSAVLGSEYEIKKLNIDKLAIKKERDTEAPFTIGYIEIANAKADAGWIVLEDGKIKKIVPSKISFGLLNIQNFRFKDKYSPEFKITQYQMKNYGLDQKTDLLLKDLTSKDGRNDFSIGSFNIDQVNLAEISKRQEEFFADENNYRSVNAVTNGLIQQLSTMQFSTLNVENLQYKDAYNTTFKMAQYQIKEYGLDKKTDILLKDLSIKDRKDDFSLGAFNINQINLADIVKSQAEYSVGENNHRSLNDEFKRVFHTLSMVQFNLFSIDNLQFKDYNSAFKIAQYQMKDYGVGRKTSQSLKDFSVNIPIYNKIAVSLASYENSGVDLATIMKVFGSQSFDLNNLNDLSKKMRDVQQEYIQKLGGIQGVTKAAGFKFSVGEDFASLGTLTVNSNLDKQGKSDQTYAFDNLEFSVLDSNYGEYWDIFRQMGYKTISASGSVNVQYQNDTNGLSVSLNNLVFKDIGKINATLQGNIPLDIVYRSPESILSNPNAKFKEFSVVIQNTGIFERLLKLGSQKQGKTEAEVKESMVSSVKEVMQGQKEIPASFAEDTVKTLESFMQNPQKTEIQFSSLPAAPISAANINDKSPTELFGMFNLKIQAVPVK</sequence>
<gene>
    <name evidence="1" type="ORF">R83534S58_LOCUS451</name>
</gene>
<comment type="caution">
    <text evidence="1">The sequence shown here is derived from an EMBL/GenBank/DDBJ whole genome shotgun (WGS) entry which is preliminary data.</text>
</comment>
<evidence type="ECO:0000313" key="1">
    <source>
        <dbReference type="EMBL" id="CAI3929604.1"/>
    </source>
</evidence>
<evidence type="ECO:0000313" key="2">
    <source>
        <dbReference type="Proteomes" id="UP001154272"/>
    </source>
</evidence>
<accession>A0ABN8W3F6</accession>
<organism evidence="1 2">
    <name type="scientific">Commensalibacter papalotli</name>
    <name type="common">ex Botero et al. 2024</name>
    <dbReference type="NCBI Taxonomy" id="2972766"/>
    <lineage>
        <taxon>Bacteria</taxon>
        <taxon>Pseudomonadati</taxon>
        <taxon>Pseudomonadota</taxon>
        <taxon>Alphaproteobacteria</taxon>
        <taxon>Acetobacterales</taxon>
        <taxon>Acetobacteraceae</taxon>
    </lineage>
</organism>
<protein>
    <recommendedName>
        <fullName evidence="3">YdgA family protein</fullName>
    </recommendedName>
</protein>
<keyword evidence="2" id="KW-1185">Reference proteome</keyword>
<dbReference type="EMBL" id="CAMXCH010000001">
    <property type="protein sequence ID" value="CAI3929604.1"/>
    <property type="molecule type" value="Genomic_DNA"/>
</dbReference>
<name>A0ABN8W3F6_9PROT</name>
<evidence type="ECO:0008006" key="3">
    <source>
        <dbReference type="Google" id="ProtNLM"/>
    </source>
</evidence>
<dbReference type="Proteomes" id="UP001154272">
    <property type="component" value="Unassembled WGS sequence"/>
</dbReference>